<proteinExistence type="predicted"/>
<reference evidence="1" key="1">
    <citation type="submission" date="2024-05" db="EMBL/GenBank/DDBJ databases">
        <authorList>
            <person name="Kim S."/>
            <person name="Heo J."/>
            <person name="Choi H."/>
            <person name="Choi Y."/>
            <person name="Kwon S.-W."/>
            <person name="Kim Y."/>
        </authorList>
    </citation>
    <scope>NUCLEOTIDE SEQUENCE</scope>
    <source>
        <strain evidence="1">KACC 23697</strain>
    </source>
</reference>
<evidence type="ECO:0000313" key="1">
    <source>
        <dbReference type="EMBL" id="XBO45900.1"/>
    </source>
</evidence>
<dbReference type="NCBIfam" id="TIGR04474">
    <property type="entry name" value="tcm_partner"/>
    <property type="match status" value="1"/>
</dbReference>
<protein>
    <submittedName>
        <fullName evidence="1">Three-Cys-motif partner protein TcmP</fullName>
    </submittedName>
</protein>
<sequence>MSEKTFFERQTASSKIKANIVSKYFPSYCKIIAKKRTPISIRFTDLFAGPGVYSDGNLSTPILLAKQCKEDEFLRNHVRFLFNDKQYIELLKETFLTEFPLGTFEKKPHFADKIVGQDDDIRQYLLKNTHVGKNNEHPTLLFIDPFGYKGIETKVLAQFMRNWGNEIFLFVNIKRIHPALENEKFDDLMQDLFPTTLSKVRNDRRYKKNTAERINLIIDCLGSEYENILGGKIYYTAFKFKEEDNEATSHYILHITKHPRGFDLVKQIYNDFANVGTIFDGINTYTFDAKELNSEKIEMFDTKSMNVDKLKEDIYIAYKGKTTNAMDLFDTYQKSNLYSRSHYSEALRRLVSEGRLISRFTDNKDHQVTVLISKDCILTFK</sequence>
<dbReference type="EMBL" id="CP157485">
    <property type="protein sequence ID" value="XBO45900.1"/>
    <property type="molecule type" value="Genomic_DNA"/>
</dbReference>
<dbReference type="InterPro" id="IPR031009">
    <property type="entry name" value="Tcm_partner"/>
</dbReference>
<gene>
    <name evidence="1" type="primary">tcmP</name>
    <name evidence="1" type="ORF">ABEG20_11425</name>
</gene>
<dbReference type="RefSeq" id="WP_406823479.1">
    <property type="nucleotide sequence ID" value="NZ_CP157485.1"/>
</dbReference>
<name>A0AAU7JZY2_9SPHI</name>
<dbReference type="AlphaFoldDB" id="A0AAU7JZY2"/>
<accession>A0AAU7JZY2</accession>
<organism evidence="1">
    <name type="scientific">Pedobacter sp. KACC 23697</name>
    <dbReference type="NCBI Taxonomy" id="3149230"/>
    <lineage>
        <taxon>Bacteria</taxon>
        <taxon>Pseudomonadati</taxon>
        <taxon>Bacteroidota</taxon>
        <taxon>Sphingobacteriia</taxon>
        <taxon>Sphingobacteriales</taxon>
        <taxon>Sphingobacteriaceae</taxon>
        <taxon>Pedobacter</taxon>
    </lineage>
</organism>